<keyword evidence="1" id="KW-0560">Oxidoreductase</keyword>
<sequence length="474" mass="51207">MALNYDVVILGGGTGGYVTAIRATQLGLKTAIVEKFNLGGTCLHKGCIPTKALLKSASVYQQVKHAADYGVDASPPSFSIEQAMKRKDGVVQSLHQGVKHLINTNQIDVYQGYGRIMGPSIFSPMAGSISVEYEDERENDLLVPKNVIIATGSSPSVLPNIEIDHQQIVTSDDLVEMKQLPESMIIVGGGVIGIEWASFLRDVGVEVTILEAQDQILTSFDQDIVKELKRNLKKKGITILEKAVLDTSSIEKGEQVKVGYQQNGKIESLVADKLLMAVGRKPNTHKIGIENTDIGLDAKGFIQVNEHFQTKESHIYAIGDVIGGMQLAHVATYEGKKAVEHIAGISSSPLTEQEIPACIYGDPEIATIGYTEGEVEEQGFDYRTEKVSLQAIGKAHVNGHTKGFTKIIIDTKTDDILGVHMIGEHVTELIGQASIAKYFDGSALELSEVVYPHPSLSEIIGEAALAVEGRKLHG</sequence>
<accession>A0ACC6M501</accession>
<reference evidence="1" key="1">
    <citation type="submission" date="2023-11" db="EMBL/GenBank/DDBJ databases">
        <title>Gracilibacillus pellucida a moderately halophilic bacterium isolated from saline soil in Xinjiang province.</title>
        <authorList>
            <person name="Zhang Z."/>
            <person name="Tan F."/>
            <person name="Wang Y."/>
            <person name="Xia M."/>
        </authorList>
    </citation>
    <scope>NUCLEOTIDE SEQUENCE</scope>
    <source>
        <strain evidence="1">S3-1-1</strain>
    </source>
</reference>
<dbReference type="EC" id="1.8.1.4" evidence="1"/>
<dbReference type="EMBL" id="JAWZSR010000004">
    <property type="protein sequence ID" value="MDX8046045.1"/>
    <property type="molecule type" value="Genomic_DNA"/>
</dbReference>
<keyword evidence="2" id="KW-1185">Reference proteome</keyword>
<organism evidence="1 2">
    <name type="scientific">Gracilibacillus pellucidus</name>
    <dbReference type="NCBI Taxonomy" id="3095368"/>
    <lineage>
        <taxon>Bacteria</taxon>
        <taxon>Bacillati</taxon>
        <taxon>Bacillota</taxon>
        <taxon>Bacilli</taxon>
        <taxon>Bacillales</taxon>
        <taxon>Bacillaceae</taxon>
        <taxon>Gracilibacillus</taxon>
    </lineage>
</organism>
<proteinExistence type="predicted"/>
<evidence type="ECO:0000313" key="2">
    <source>
        <dbReference type="Proteomes" id="UP001277972"/>
    </source>
</evidence>
<name>A0ACC6M501_9BACI</name>
<dbReference type="Proteomes" id="UP001277972">
    <property type="component" value="Unassembled WGS sequence"/>
</dbReference>
<gene>
    <name evidence="1" type="primary">lpdA</name>
    <name evidence="1" type="ORF">SH601_08590</name>
</gene>
<protein>
    <submittedName>
        <fullName evidence="1">Dihydrolipoyl dehydrogenase</fullName>
        <ecNumber evidence="1">1.8.1.4</ecNumber>
    </submittedName>
</protein>
<comment type="caution">
    <text evidence="1">The sequence shown here is derived from an EMBL/GenBank/DDBJ whole genome shotgun (WGS) entry which is preliminary data.</text>
</comment>
<evidence type="ECO:0000313" key="1">
    <source>
        <dbReference type="EMBL" id="MDX8046045.1"/>
    </source>
</evidence>